<dbReference type="InterPro" id="IPR044824">
    <property type="entry name" value="MAIN-like"/>
</dbReference>
<keyword evidence="3" id="KW-1185">Reference proteome</keyword>
<accession>A0A445BCH4</accession>
<dbReference type="PANTHER" id="PTHR46033">
    <property type="entry name" value="PROTEIN MAIN-LIKE 2"/>
    <property type="match status" value="1"/>
</dbReference>
<dbReference type="EMBL" id="SDMP01000010">
    <property type="protein sequence ID" value="RYR36382.1"/>
    <property type="molecule type" value="Genomic_DNA"/>
</dbReference>
<dbReference type="PANTHER" id="PTHR46033:SF8">
    <property type="entry name" value="PROTEIN MAINTENANCE OF MERISTEMS-LIKE"/>
    <property type="match status" value="1"/>
</dbReference>
<protein>
    <recommendedName>
        <fullName evidence="1">Aminotransferase-like plant mobile domain-containing protein</fullName>
    </recommendedName>
</protein>
<name>A0A445BCH4_ARAHY</name>
<dbReference type="GO" id="GO:0010073">
    <property type="term" value="P:meristem maintenance"/>
    <property type="evidence" value="ECO:0007669"/>
    <property type="project" value="InterPro"/>
</dbReference>
<dbReference type="InterPro" id="IPR019557">
    <property type="entry name" value="AminoTfrase-like_pln_mobile"/>
</dbReference>
<dbReference type="Proteomes" id="UP000289738">
    <property type="component" value="Chromosome A10"/>
</dbReference>
<comment type="caution">
    <text evidence="2">The sequence shown here is derived from an EMBL/GenBank/DDBJ whole genome shotgun (WGS) entry which is preliminary data.</text>
</comment>
<evidence type="ECO:0000313" key="3">
    <source>
        <dbReference type="Proteomes" id="UP000289738"/>
    </source>
</evidence>
<evidence type="ECO:0000313" key="2">
    <source>
        <dbReference type="EMBL" id="RYR36382.1"/>
    </source>
</evidence>
<organism evidence="2 3">
    <name type="scientific">Arachis hypogaea</name>
    <name type="common">Peanut</name>
    <dbReference type="NCBI Taxonomy" id="3818"/>
    <lineage>
        <taxon>Eukaryota</taxon>
        <taxon>Viridiplantae</taxon>
        <taxon>Streptophyta</taxon>
        <taxon>Embryophyta</taxon>
        <taxon>Tracheophyta</taxon>
        <taxon>Spermatophyta</taxon>
        <taxon>Magnoliopsida</taxon>
        <taxon>eudicotyledons</taxon>
        <taxon>Gunneridae</taxon>
        <taxon>Pentapetalae</taxon>
        <taxon>rosids</taxon>
        <taxon>fabids</taxon>
        <taxon>Fabales</taxon>
        <taxon>Fabaceae</taxon>
        <taxon>Papilionoideae</taxon>
        <taxon>50 kb inversion clade</taxon>
        <taxon>dalbergioids sensu lato</taxon>
        <taxon>Dalbergieae</taxon>
        <taxon>Pterocarpus clade</taxon>
        <taxon>Arachis</taxon>
    </lineage>
</organism>
<reference evidence="2 3" key="1">
    <citation type="submission" date="2019-01" db="EMBL/GenBank/DDBJ databases">
        <title>Sequencing of cultivated peanut Arachis hypogaea provides insights into genome evolution and oil improvement.</title>
        <authorList>
            <person name="Chen X."/>
        </authorList>
    </citation>
    <scope>NUCLEOTIDE SEQUENCE [LARGE SCALE GENOMIC DNA]</scope>
    <source>
        <strain evidence="3">cv. Fuhuasheng</strain>
        <tissue evidence="2">Leaves</tissue>
    </source>
</reference>
<gene>
    <name evidence="2" type="ORF">Ahy_A10g051353</name>
</gene>
<feature type="domain" description="Aminotransferase-like plant mobile" evidence="1">
    <location>
        <begin position="61"/>
        <end position="104"/>
    </location>
</feature>
<dbReference type="AlphaFoldDB" id="A0A445BCH4"/>
<evidence type="ECO:0000259" key="1">
    <source>
        <dbReference type="Pfam" id="PF10536"/>
    </source>
</evidence>
<sequence length="107" mass="12459">MEDDPNRIYYLDGVVHIAGNVHEEFHCCISSMRRQHDMPLDDRIKSRLAWPSFASLNDHWFKLDKPLVSAFVERWSSKTHTFHLSFGECTITLQDVAYQLGHPISSQ</sequence>
<proteinExistence type="predicted"/>
<dbReference type="Pfam" id="PF10536">
    <property type="entry name" value="PMD"/>
    <property type="match status" value="1"/>
</dbReference>